<dbReference type="GO" id="GO:0047496">
    <property type="term" value="P:vesicle transport along microtubule"/>
    <property type="evidence" value="ECO:0007669"/>
    <property type="project" value="TreeGrafter"/>
</dbReference>
<evidence type="ECO:0000256" key="7">
    <source>
        <dbReference type="ARBA" id="ARBA00023212"/>
    </source>
</evidence>
<dbReference type="InterPro" id="IPR033494">
    <property type="entry name" value="NUDE"/>
</dbReference>
<dbReference type="GO" id="GO:0016477">
    <property type="term" value="P:cell migration"/>
    <property type="evidence" value="ECO:0007669"/>
    <property type="project" value="TreeGrafter"/>
</dbReference>
<feature type="domain" description="NUDE" evidence="9">
    <location>
        <begin position="74"/>
        <end position="249"/>
    </location>
</feature>
<dbReference type="GO" id="GO:0000132">
    <property type="term" value="P:establishment of mitotic spindle orientation"/>
    <property type="evidence" value="ECO:0007669"/>
    <property type="project" value="TreeGrafter"/>
</dbReference>
<protein>
    <submittedName>
        <fullName evidence="10">Nuclear distribution nudE-like 1</fullName>
    </submittedName>
</protein>
<dbReference type="Proteomes" id="UP000276133">
    <property type="component" value="Unassembled WGS sequence"/>
</dbReference>
<dbReference type="GO" id="GO:0007020">
    <property type="term" value="P:microtubule nucleation"/>
    <property type="evidence" value="ECO:0007669"/>
    <property type="project" value="TreeGrafter"/>
</dbReference>
<dbReference type="Gene3D" id="6.10.250.1080">
    <property type="match status" value="1"/>
</dbReference>
<dbReference type="Pfam" id="PF04880">
    <property type="entry name" value="NUDE_C"/>
    <property type="match status" value="1"/>
</dbReference>
<comment type="similarity">
    <text evidence="3">Belongs to the nudE family.</text>
</comment>
<dbReference type="GO" id="GO:0000776">
    <property type="term" value="C:kinetochore"/>
    <property type="evidence" value="ECO:0007669"/>
    <property type="project" value="TreeGrafter"/>
</dbReference>
<feature type="compositionally biased region" description="Polar residues" evidence="8">
    <location>
        <begin position="125"/>
        <end position="144"/>
    </location>
</feature>
<evidence type="ECO:0000313" key="10">
    <source>
        <dbReference type="EMBL" id="RMZ92954.1"/>
    </source>
</evidence>
<name>A0A3M7P2Q7_BRAPC</name>
<proteinExistence type="inferred from homology"/>
<accession>A0A3M7P2Q7</accession>
<comment type="caution">
    <text evidence="10">The sequence shown here is derived from an EMBL/GenBank/DDBJ whole genome shotgun (WGS) entry which is preliminary data.</text>
</comment>
<organism evidence="10 11">
    <name type="scientific">Brachionus plicatilis</name>
    <name type="common">Marine rotifer</name>
    <name type="synonym">Brachionus muelleri</name>
    <dbReference type="NCBI Taxonomy" id="10195"/>
    <lineage>
        <taxon>Eukaryota</taxon>
        <taxon>Metazoa</taxon>
        <taxon>Spiralia</taxon>
        <taxon>Gnathifera</taxon>
        <taxon>Rotifera</taxon>
        <taxon>Eurotatoria</taxon>
        <taxon>Monogononta</taxon>
        <taxon>Pseudotrocha</taxon>
        <taxon>Ploima</taxon>
        <taxon>Brachionidae</taxon>
        <taxon>Brachionus</taxon>
    </lineage>
</organism>
<feature type="region of interest" description="Disordered" evidence="8">
    <location>
        <begin position="125"/>
        <end position="185"/>
    </location>
</feature>
<dbReference type="InterPro" id="IPR006964">
    <property type="entry name" value="NUDE_dom"/>
</dbReference>
<evidence type="ECO:0000259" key="9">
    <source>
        <dbReference type="Pfam" id="PF04880"/>
    </source>
</evidence>
<dbReference type="GO" id="GO:0005813">
    <property type="term" value="C:centrosome"/>
    <property type="evidence" value="ECO:0007669"/>
    <property type="project" value="UniProtKB-SubCell"/>
</dbReference>
<dbReference type="GO" id="GO:0051642">
    <property type="term" value="P:centrosome localization"/>
    <property type="evidence" value="ECO:0007669"/>
    <property type="project" value="TreeGrafter"/>
</dbReference>
<dbReference type="GO" id="GO:0005871">
    <property type="term" value="C:kinesin complex"/>
    <property type="evidence" value="ECO:0007669"/>
    <property type="project" value="TreeGrafter"/>
</dbReference>
<feature type="compositionally biased region" description="Polar residues" evidence="8">
    <location>
        <begin position="162"/>
        <end position="175"/>
    </location>
</feature>
<dbReference type="AlphaFoldDB" id="A0A3M7P2Q7"/>
<dbReference type="GO" id="GO:0005874">
    <property type="term" value="C:microtubule"/>
    <property type="evidence" value="ECO:0007669"/>
    <property type="project" value="UniProtKB-KW"/>
</dbReference>
<evidence type="ECO:0000256" key="4">
    <source>
        <dbReference type="ARBA" id="ARBA00022490"/>
    </source>
</evidence>
<gene>
    <name evidence="10" type="ORF">BpHYR1_022722</name>
</gene>
<dbReference type="GO" id="GO:0007100">
    <property type="term" value="P:mitotic centrosome separation"/>
    <property type="evidence" value="ECO:0007669"/>
    <property type="project" value="TreeGrafter"/>
</dbReference>
<evidence type="ECO:0000256" key="1">
    <source>
        <dbReference type="ARBA" id="ARBA00004186"/>
    </source>
</evidence>
<keyword evidence="5" id="KW-0493">Microtubule</keyword>
<feature type="non-terminal residue" evidence="10">
    <location>
        <position position="256"/>
    </location>
</feature>
<evidence type="ECO:0000313" key="11">
    <source>
        <dbReference type="Proteomes" id="UP000276133"/>
    </source>
</evidence>
<dbReference type="STRING" id="10195.A0A3M7P2Q7"/>
<comment type="subcellular location">
    <subcellularLocation>
        <location evidence="2">Cytoplasm</location>
        <location evidence="2">Cytoskeleton</location>
        <location evidence="2">Microtubule organizing center</location>
        <location evidence="2">Centrosome</location>
    </subcellularLocation>
    <subcellularLocation>
        <location evidence="1">Cytoplasm</location>
        <location evidence="1">Cytoskeleton</location>
        <location evidence="1">Spindle</location>
    </subcellularLocation>
</comment>
<evidence type="ECO:0000256" key="6">
    <source>
        <dbReference type="ARBA" id="ARBA00023054"/>
    </source>
</evidence>
<keyword evidence="4" id="KW-0963">Cytoplasm</keyword>
<sequence>MKELKNSNHRLTVSCDLLKDNLTKMNSSTQKQISKLQDELAECKSLKDEMHKYIRALEQKNDDLERTNRCAMFSLGEFEAKLNEALERNAILESELDEKDELAETVQRLRDEARDLKQELAVRQIKSQKQENSIRSNSIEGTTVNNDGNNNSNSNFNLNNSCPMETDTSFSSQSTADDKAKEDKVKNSELANNVFNIPNVHQNPVTSSIRISALNFVGDSLRKITSMEARLLAARNLMRENNRDRRSATISSIESS</sequence>
<feature type="compositionally biased region" description="Low complexity" evidence="8">
    <location>
        <begin position="145"/>
        <end position="161"/>
    </location>
</feature>
<dbReference type="PANTHER" id="PTHR10921:SF1">
    <property type="entry name" value="NUCLEAR DISTRIBUTION PROTEIN NUDE HOMOLOG"/>
    <property type="match status" value="1"/>
</dbReference>
<evidence type="ECO:0000256" key="2">
    <source>
        <dbReference type="ARBA" id="ARBA00004300"/>
    </source>
</evidence>
<keyword evidence="7" id="KW-0206">Cytoskeleton</keyword>
<dbReference type="EMBL" id="REGN01014174">
    <property type="protein sequence ID" value="RMZ92954.1"/>
    <property type="molecule type" value="Genomic_DNA"/>
</dbReference>
<evidence type="ECO:0000256" key="8">
    <source>
        <dbReference type="SAM" id="MobiDB-lite"/>
    </source>
</evidence>
<dbReference type="OrthoDB" id="5877028at2759"/>
<dbReference type="PANTHER" id="PTHR10921">
    <property type="entry name" value="NUCLEAR DISTRIBUTION PROTEIN NUDE HOMOLOG 1"/>
    <property type="match status" value="1"/>
</dbReference>
<dbReference type="GO" id="GO:0008017">
    <property type="term" value="F:microtubule binding"/>
    <property type="evidence" value="ECO:0007669"/>
    <property type="project" value="InterPro"/>
</dbReference>
<keyword evidence="6" id="KW-0175">Coiled coil</keyword>
<dbReference type="GO" id="GO:0007059">
    <property type="term" value="P:chromosome segregation"/>
    <property type="evidence" value="ECO:0007669"/>
    <property type="project" value="TreeGrafter"/>
</dbReference>
<evidence type="ECO:0000256" key="5">
    <source>
        <dbReference type="ARBA" id="ARBA00022701"/>
    </source>
</evidence>
<reference evidence="10 11" key="1">
    <citation type="journal article" date="2018" name="Sci. Rep.">
        <title>Genomic signatures of local adaptation to the degree of environmental predictability in rotifers.</title>
        <authorList>
            <person name="Franch-Gras L."/>
            <person name="Hahn C."/>
            <person name="Garcia-Roger E.M."/>
            <person name="Carmona M.J."/>
            <person name="Serra M."/>
            <person name="Gomez A."/>
        </authorList>
    </citation>
    <scope>NUCLEOTIDE SEQUENCE [LARGE SCALE GENOMIC DNA]</scope>
    <source>
        <strain evidence="10">HYR1</strain>
    </source>
</reference>
<evidence type="ECO:0000256" key="3">
    <source>
        <dbReference type="ARBA" id="ARBA00007429"/>
    </source>
</evidence>
<dbReference type="GO" id="GO:0005819">
    <property type="term" value="C:spindle"/>
    <property type="evidence" value="ECO:0007669"/>
    <property type="project" value="UniProtKB-SubCell"/>
</dbReference>
<keyword evidence="11" id="KW-1185">Reference proteome</keyword>
<feature type="compositionally biased region" description="Basic and acidic residues" evidence="8">
    <location>
        <begin position="176"/>
        <end position="185"/>
    </location>
</feature>